<dbReference type="PANTHER" id="PTHR46796">
    <property type="entry name" value="HTH-TYPE TRANSCRIPTIONAL ACTIVATOR RHAS-RELATED"/>
    <property type="match status" value="1"/>
</dbReference>
<dbReference type="GO" id="GO:0003700">
    <property type="term" value="F:DNA-binding transcription factor activity"/>
    <property type="evidence" value="ECO:0007669"/>
    <property type="project" value="InterPro"/>
</dbReference>
<dbReference type="InterPro" id="IPR018060">
    <property type="entry name" value="HTH_AraC"/>
</dbReference>
<dbReference type="PROSITE" id="PS00041">
    <property type="entry name" value="HTH_ARAC_FAMILY_1"/>
    <property type="match status" value="1"/>
</dbReference>
<dbReference type="PRINTS" id="PR00032">
    <property type="entry name" value="HTHARAC"/>
</dbReference>
<proteinExistence type="predicted"/>
<dbReference type="InterPro" id="IPR009057">
    <property type="entry name" value="Homeodomain-like_sf"/>
</dbReference>
<gene>
    <name evidence="5" type="ORF">GR328_18115</name>
</gene>
<dbReference type="PROSITE" id="PS01124">
    <property type="entry name" value="HTH_ARAC_FAMILY_2"/>
    <property type="match status" value="1"/>
</dbReference>
<sequence length="309" mass="34219">MATGAYGQRLGKSVGADDPPTLTVQVLQRATFAATRIQWDDRGDGVAAQIPREDAHLVCLQRRDIPTNPYWVDGRPVPMSPVRGEQFTLLDLNLGHASFLRDPIDCVAMYLPRQALDGIADEHGLPRFESISTPLGVPVDDASVRSLGESLLPALERPEQANSLFVEYVALALLSHLAGTYGNAPIRIQFKRGGLAPWQERRAKEILTAHLDGNIALDRLASECGLSRSHFARAFRMTTGMPPHKWLLQRRIEVAQGLLRATTLPLEEVASQCGFADQSHFTRVFTRMMQASPSEWRRSPSGLVVRPER</sequence>
<dbReference type="SUPFAM" id="SSF46689">
    <property type="entry name" value="Homeodomain-like"/>
    <property type="match status" value="2"/>
</dbReference>
<dbReference type="OrthoDB" id="9793400at2"/>
<dbReference type="RefSeq" id="WP_160886218.1">
    <property type="nucleotide sequence ID" value="NZ_WURB01000015.1"/>
</dbReference>
<dbReference type="InterPro" id="IPR020449">
    <property type="entry name" value="Tscrpt_reg_AraC-type_HTH"/>
</dbReference>
<evidence type="ECO:0000259" key="4">
    <source>
        <dbReference type="PROSITE" id="PS01124"/>
    </source>
</evidence>
<dbReference type="AlphaFoldDB" id="A0A7X3MUB5"/>
<reference evidence="5 6" key="1">
    <citation type="submission" date="2019-12" db="EMBL/GenBank/DDBJ databases">
        <authorList>
            <person name="Yuan C.-G."/>
        </authorList>
    </citation>
    <scope>NUCLEOTIDE SEQUENCE [LARGE SCALE GENOMIC DNA]</scope>
    <source>
        <strain evidence="5 6">KCTC 23863</strain>
    </source>
</reference>
<dbReference type="Proteomes" id="UP000436483">
    <property type="component" value="Unassembled WGS sequence"/>
</dbReference>
<dbReference type="GO" id="GO:0043565">
    <property type="term" value="F:sequence-specific DNA binding"/>
    <property type="evidence" value="ECO:0007669"/>
    <property type="project" value="InterPro"/>
</dbReference>
<accession>A0A7X3MUB5</accession>
<evidence type="ECO:0000313" key="5">
    <source>
        <dbReference type="EMBL" id="MXQ13344.1"/>
    </source>
</evidence>
<reference evidence="5 6" key="2">
    <citation type="submission" date="2020-01" db="EMBL/GenBank/DDBJ databases">
        <title>Microvirga sp. nov., an arsenate reduction bacterium isolated from Tibet hotspring sediments.</title>
        <authorList>
            <person name="Xian W.-D."/>
            <person name="Li W.-J."/>
        </authorList>
    </citation>
    <scope>NUCLEOTIDE SEQUENCE [LARGE SCALE GENOMIC DNA]</scope>
    <source>
        <strain evidence="5 6">KCTC 23863</strain>
    </source>
</reference>
<dbReference type="InterPro" id="IPR050204">
    <property type="entry name" value="AraC_XylS_family_regulators"/>
</dbReference>
<protein>
    <submittedName>
        <fullName evidence="5">Helix-turn-helix domain-containing protein</fullName>
    </submittedName>
</protein>
<name>A0A7X3MUB5_9HYPH</name>
<dbReference type="Pfam" id="PF12833">
    <property type="entry name" value="HTH_18"/>
    <property type="match status" value="1"/>
</dbReference>
<dbReference type="SMART" id="SM00342">
    <property type="entry name" value="HTH_ARAC"/>
    <property type="match status" value="1"/>
</dbReference>
<dbReference type="PANTHER" id="PTHR46796:SF14">
    <property type="entry name" value="TRANSCRIPTIONAL REGULATORY PROTEIN"/>
    <property type="match status" value="1"/>
</dbReference>
<keyword evidence="6" id="KW-1185">Reference proteome</keyword>
<feature type="domain" description="HTH araC/xylS-type" evidence="4">
    <location>
        <begin position="201"/>
        <end position="299"/>
    </location>
</feature>
<evidence type="ECO:0000313" key="6">
    <source>
        <dbReference type="Proteomes" id="UP000436483"/>
    </source>
</evidence>
<dbReference type="EMBL" id="WURB01000015">
    <property type="protein sequence ID" value="MXQ13344.1"/>
    <property type="molecule type" value="Genomic_DNA"/>
</dbReference>
<evidence type="ECO:0000256" key="2">
    <source>
        <dbReference type="ARBA" id="ARBA00023125"/>
    </source>
</evidence>
<comment type="caution">
    <text evidence="5">The sequence shown here is derived from an EMBL/GenBank/DDBJ whole genome shotgun (WGS) entry which is preliminary data.</text>
</comment>
<dbReference type="InterPro" id="IPR018062">
    <property type="entry name" value="HTH_AraC-typ_CS"/>
</dbReference>
<evidence type="ECO:0000256" key="1">
    <source>
        <dbReference type="ARBA" id="ARBA00023015"/>
    </source>
</evidence>
<organism evidence="5 6">
    <name type="scientific">Microvirga makkahensis</name>
    <dbReference type="NCBI Taxonomy" id="1128670"/>
    <lineage>
        <taxon>Bacteria</taxon>
        <taxon>Pseudomonadati</taxon>
        <taxon>Pseudomonadota</taxon>
        <taxon>Alphaproteobacteria</taxon>
        <taxon>Hyphomicrobiales</taxon>
        <taxon>Methylobacteriaceae</taxon>
        <taxon>Microvirga</taxon>
    </lineage>
</organism>
<keyword evidence="2" id="KW-0238">DNA-binding</keyword>
<evidence type="ECO:0000256" key="3">
    <source>
        <dbReference type="ARBA" id="ARBA00023163"/>
    </source>
</evidence>
<keyword evidence="3" id="KW-0804">Transcription</keyword>
<dbReference type="Gene3D" id="1.10.10.60">
    <property type="entry name" value="Homeodomain-like"/>
    <property type="match status" value="2"/>
</dbReference>
<keyword evidence="1" id="KW-0805">Transcription regulation</keyword>